<dbReference type="Gene3D" id="2.70.70.10">
    <property type="entry name" value="Glucose Permease (Domain IIA)"/>
    <property type="match status" value="1"/>
</dbReference>
<gene>
    <name evidence="5" type="ORF">CVV26_01440</name>
</gene>
<organism evidence="5 6">
    <name type="scientific">Candidatus Kuenenbacteria bacterium HGW-Kuenenbacteria-1</name>
    <dbReference type="NCBI Taxonomy" id="2013812"/>
    <lineage>
        <taxon>Bacteria</taxon>
        <taxon>Candidatus Kueneniibacteriota</taxon>
    </lineage>
</organism>
<dbReference type="GO" id="GO:0004222">
    <property type="term" value="F:metalloendopeptidase activity"/>
    <property type="evidence" value="ECO:0007669"/>
    <property type="project" value="TreeGrafter"/>
</dbReference>
<feature type="transmembrane region" description="Helical" evidence="3">
    <location>
        <begin position="16"/>
        <end position="40"/>
    </location>
</feature>
<proteinExistence type="predicted"/>
<protein>
    <recommendedName>
        <fullName evidence="4">M23ase beta-sheet core domain-containing protein</fullName>
    </recommendedName>
</protein>
<dbReference type="SUPFAM" id="SSF51261">
    <property type="entry name" value="Duplicated hybrid motif"/>
    <property type="match status" value="1"/>
</dbReference>
<feature type="coiled-coil region" evidence="2">
    <location>
        <begin position="202"/>
        <end position="292"/>
    </location>
</feature>
<reference evidence="5 6" key="1">
    <citation type="journal article" date="2017" name="ISME J.">
        <title>Potential for microbial H2 and metal transformations associated with novel bacteria and archaea in deep terrestrial subsurface sediments.</title>
        <authorList>
            <person name="Hernsdorf A.W."/>
            <person name="Amano Y."/>
            <person name="Miyakawa K."/>
            <person name="Ise K."/>
            <person name="Suzuki Y."/>
            <person name="Anantharaman K."/>
            <person name="Probst A."/>
            <person name="Burstein D."/>
            <person name="Thomas B.C."/>
            <person name="Banfield J.F."/>
        </authorList>
    </citation>
    <scope>NUCLEOTIDE SEQUENCE [LARGE SCALE GENOMIC DNA]</scope>
    <source>
        <strain evidence="5">HGW-Kuenenbacteria-1</strain>
    </source>
</reference>
<name>A0A2N1UNN7_9BACT</name>
<sequence length="433" mass="49996">MKLQIKQFKFFINKTIFLMIFLLLCFSFALMPIGVNFFVFSEELLTNKPTNNKPITDTKYKSEEILTIEKQIKDKADRIKDLEMQNENYKRNIEIKKMEQVTLSGELEMLGTKISVVQNALERTQLRIKQVNLEVQGAELKILRQGAKIENQKEKIAEFIRLIYHLDQQTPLEILLLNNSISDYFNQVKFVKKIEYQIQGILDEFQVNKQILKEEKKNLEDQRLKLENLKKEHKEEGLALEEQEKTKEVFLERTKKSESRFQALLLAVKEETEEANGEIVSLEKKLREKLSKELAREKETIFIWPVFRNVITCKFQDPTYLFRKYFSHNAIDIRASQGTSITAVASGYVGRAKNAGLGYSYILIIHNNGLSTVYGHTSRIYVKEGDYVNQGQIIGLSGGMPGTPGAGQFSTGSHLHFEVRLDGNPVNPEKYLP</sequence>
<evidence type="ECO:0000256" key="1">
    <source>
        <dbReference type="ARBA" id="ARBA00022729"/>
    </source>
</evidence>
<dbReference type="PANTHER" id="PTHR21666:SF289">
    <property type="entry name" value="L-ALA--D-GLU ENDOPEPTIDASE"/>
    <property type="match status" value="1"/>
</dbReference>
<keyword evidence="3" id="KW-0472">Membrane</keyword>
<keyword evidence="3" id="KW-1133">Transmembrane helix</keyword>
<dbReference type="InterPro" id="IPR016047">
    <property type="entry name" value="M23ase_b-sheet_dom"/>
</dbReference>
<keyword evidence="1" id="KW-0732">Signal</keyword>
<dbReference type="InterPro" id="IPR011055">
    <property type="entry name" value="Dup_hybrid_motif"/>
</dbReference>
<evidence type="ECO:0000256" key="3">
    <source>
        <dbReference type="SAM" id="Phobius"/>
    </source>
</evidence>
<dbReference type="Gene3D" id="6.10.250.3150">
    <property type="match status" value="1"/>
</dbReference>
<dbReference type="Pfam" id="PF01551">
    <property type="entry name" value="Peptidase_M23"/>
    <property type="match status" value="1"/>
</dbReference>
<keyword evidence="2" id="KW-0175">Coiled coil</keyword>
<dbReference type="InterPro" id="IPR050570">
    <property type="entry name" value="Cell_wall_metabolism_enzyme"/>
</dbReference>
<dbReference type="PANTHER" id="PTHR21666">
    <property type="entry name" value="PEPTIDASE-RELATED"/>
    <property type="match status" value="1"/>
</dbReference>
<feature type="domain" description="M23ase beta-sheet core" evidence="4">
    <location>
        <begin position="327"/>
        <end position="428"/>
    </location>
</feature>
<evidence type="ECO:0000313" key="5">
    <source>
        <dbReference type="EMBL" id="PKL72472.1"/>
    </source>
</evidence>
<feature type="coiled-coil region" evidence="2">
    <location>
        <begin position="65"/>
        <end position="141"/>
    </location>
</feature>
<keyword evidence="3" id="KW-0812">Transmembrane</keyword>
<evidence type="ECO:0000313" key="6">
    <source>
        <dbReference type="Proteomes" id="UP000233414"/>
    </source>
</evidence>
<accession>A0A2N1UNN7</accession>
<evidence type="ECO:0000259" key="4">
    <source>
        <dbReference type="Pfam" id="PF01551"/>
    </source>
</evidence>
<dbReference type="EMBL" id="PGYQ01000004">
    <property type="protein sequence ID" value="PKL72472.1"/>
    <property type="molecule type" value="Genomic_DNA"/>
</dbReference>
<dbReference type="Proteomes" id="UP000233414">
    <property type="component" value="Unassembled WGS sequence"/>
</dbReference>
<evidence type="ECO:0000256" key="2">
    <source>
        <dbReference type="SAM" id="Coils"/>
    </source>
</evidence>
<dbReference type="CDD" id="cd12797">
    <property type="entry name" value="M23_peptidase"/>
    <property type="match status" value="1"/>
</dbReference>
<comment type="caution">
    <text evidence="5">The sequence shown here is derived from an EMBL/GenBank/DDBJ whole genome shotgun (WGS) entry which is preliminary data.</text>
</comment>
<dbReference type="AlphaFoldDB" id="A0A2N1UNN7"/>